<reference evidence="3" key="1">
    <citation type="journal article" date="2019" name="Int. J. Syst. Evol. Microbiol.">
        <title>The Global Catalogue of Microorganisms (GCM) 10K type strain sequencing project: providing services to taxonomists for standard genome sequencing and annotation.</title>
        <authorList>
            <consortium name="The Broad Institute Genomics Platform"/>
            <consortium name="The Broad Institute Genome Sequencing Center for Infectious Disease"/>
            <person name="Wu L."/>
            <person name="Ma J."/>
        </authorList>
    </citation>
    <scope>NUCLEOTIDE SEQUENCE [LARGE SCALE GENOMIC DNA]</scope>
    <source>
        <strain evidence="3">CGMCC 4.7020</strain>
    </source>
</reference>
<proteinExistence type="predicted"/>
<dbReference type="RefSeq" id="WP_381331445.1">
    <property type="nucleotide sequence ID" value="NZ_JBHTMM010000335.1"/>
</dbReference>
<keyword evidence="3" id="KW-1185">Reference proteome</keyword>
<dbReference type="EMBL" id="JBHTMM010000335">
    <property type="protein sequence ID" value="MFD1313909.1"/>
    <property type="molecule type" value="Genomic_DNA"/>
</dbReference>
<evidence type="ECO:0000313" key="2">
    <source>
        <dbReference type="EMBL" id="MFD1313909.1"/>
    </source>
</evidence>
<evidence type="ECO:0008006" key="4">
    <source>
        <dbReference type="Google" id="ProtNLM"/>
    </source>
</evidence>
<comment type="caution">
    <text evidence="2">The sequence shown here is derived from an EMBL/GenBank/DDBJ whole genome shotgun (WGS) entry which is preliminary data.</text>
</comment>
<feature type="compositionally biased region" description="Basic residues" evidence="1">
    <location>
        <begin position="62"/>
        <end position="71"/>
    </location>
</feature>
<sequence>LARAVKATHAELLEHLLPRRRRRANPRVIKRKIANWPLKRAAHRVADRPTAPAITLVDATKPKRVKQTPKP</sequence>
<evidence type="ECO:0000256" key="1">
    <source>
        <dbReference type="SAM" id="MobiDB-lite"/>
    </source>
</evidence>
<evidence type="ECO:0000313" key="3">
    <source>
        <dbReference type="Proteomes" id="UP001597058"/>
    </source>
</evidence>
<protein>
    <recommendedName>
        <fullName evidence="4">Transposase</fullName>
    </recommendedName>
</protein>
<accession>A0ABW3XZM2</accession>
<dbReference type="Proteomes" id="UP001597058">
    <property type="component" value="Unassembled WGS sequence"/>
</dbReference>
<feature type="region of interest" description="Disordered" evidence="1">
    <location>
        <begin position="44"/>
        <end position="71"/>
    </location>
</feature>
<name>A0ABW3XZM2_9ACTN</name>
<organism evidence="2 3">
    <name type="scientific">Streptomyces kaempferi</name>
    <dbReference type="NCBI Taxonomy" id="333725"/>
    <lineage>
        <taxon>Bacteria</taxon>
        <taxon>Bacillati</taxon>
        <taxon>Actinomycetota</taxon>
        <taxon>Actinomycetes</taxon>
        <taxon>Kitasatosporales</taxon>
        <taxon>Streptomycetaceae</taxon>
        <taxon>Streptomyces</taxon>
    </lineage>
</organism>
<feature type="non-terminal residue" evidence="2">
    <location>
        <position position="1"/>
    </location>
</feature>
<gene>
    <name evidence="2" type="ORF">ACFQ5X_50745</name>
</gene>